<protein>
    <submittedName>
        <fullName evidence="4">BnaCnng52840D protein</fullName>
    </submittedName>
</protein>
<dbReference type="PaxDb" id="3708-A0A078JKF0"/>
<evidence type="ECO:0000259" key="3">
    <source>
        <dbReference type="Pfam" id="PF03936"/>
    </source>
</evidence>
<dbReference type="OMA" id="IECAINI"/>
<dbReference type="Gramene" id="CDY66920">
    <property type="protein sequence ID" value="CDY66920"/>
    <property type="gene ID" value="GSBRNA2T00057630001"/>
</dbReference>
<dbReference type="InterPro" id="IPR008949">
    <property type="entry name" value="Isoprenoid_synthase_dom_sf"/>
</dbReference>
<dbReference type="Proteomes" id="UP000028999">
    <property type="component" value="Unassembled WGS sequence"/>
</dbReference>
<dbReference type="PANTHER" id="PTHR31225">
    <property type="entry name" value="OS04G0344100 PROTEIN-RELATED"/>
    <property type="match status" value="1"/>
</dbReference>
<dbReference type="GO" id="GO:0010333">
    <property type="term" value="F:terpene synthase activity"/>
    <property type="evidence" value="ECO:0000318"/>
    <property type="project" value="GO_Central"/>
</dbReference>
<sequence length="331" mass="38346">MNLALMELAKIDFNIIHASYQEELKYATSWWKETCVSNQLPFVRDVIVENYFWNVGIIYEPQFGYTRRILTIINALVTTIDDIYDIYGTLEELELFTAMVDNWDVNRLDKLPEYMRLCFLVLYNEINGFGCDILKHMKLEIICFCDVKLWADLCKAYLVEAKWYKRGYKPSLEEYMQNAWISTSVPAFLIHLYCVFSDQISIQILESLSEDRQHVVRCSAIVLRLANDLATSQDELARGDVLKSVHCYMHETGASEKEARAHVQQMISDTWNEMNYETKIALVPRGFVEAAMNLTRMSQCIYQHGDGHGRSVIAKTVERVMSLLVSPVPLD</sequence>
<organism evidence="4 5">
    <name type="scientific">Brassica napus</name>
    <name type="common">Rape</name>
    <dbReference type="NCBI Taxonomy" id="3708"/>
    <lineage>
        <taxon>Eukaryota</taxon>
        <taxon>Viridiplantae</taxon>
        <taxon>Streptophyta</taxon>
        <taxon>Embryophyta</taxon>
        <taxon>Tracheophyta</taxon>
        <taxon>Spermatophyta</taxon>
        <taxon>Magnoliopsida</taxon>
        <taxon>eudicotyledons</taxon>
        <taxon>Gunneridae</taxon>
        <taxon>Pentapetalae</taxon>
        <taxon>rosids</taxon>
        <taxon>malvids</taxon>
        <taxon>Brassicales</taxon>
        <taxon>Brassicaceae</taxon>
        <taxon>Brassiceae</taxon>
        <taxon>Brassica</taxon>
    </lineage>
</organism>
<dbReference type="GO" id="GO:0016114">
    <property type="term" value="P:terpenoid biosynthetic process"/>
    <property type="evidence" value="ECO:0007669"/>
    <property type="project" value="InterPro"/>
</dbReference>
<dbReference type="AlphaFoldDB" id="A0A078JKF0"/>
<keyword evidence="5" id="KW-1185">Reference proteome</keyword>
<dbReference type="InterPro" id="IPR050148">
    <property type="entry name" value="Terpene_synthase-like"/>
</dbReference>
<evidence type="ECO:0000313" key="4">
    <source>
        <dbReference type="EMBL" id="CDY66920.1"/>
    </source>
</evidence>
<dbReference type="STRING" id="3708.A0A078JKF0"/>
<dbReference type="InterPro" id="IPR005630">
    <property type="entry name" value="Terpene_synthase_metal-bd"/>
</dbReference>
<name>A0A078JKF0_BRANA</name>
<reference evidence="4 5" key="1">
    <citation type="journal article" date="2014" name="Science">
        <title>Plant genetics. Early allopolyploid evolution in the post-Neolithic Brassica napus oilseed genome.</title>
        <authorList>
            <person name="Chalhoub B."/>
            <person name="Denoeud F."/>
            <person name="Liu S."/>
            <person name="Parkin I.A."/>
            <person name="Tang H."/>
            <person name="Wang X."/>
            <person name="Chiquet J."/>
            <person name="Belcram H."/>
            <person name="Tong C."/>
            <person name="Samans B."/>
            <person name="Correa M."/>
            <person name="Da Silva C."/>
            <person name="Just J."/>
            <person name="Falentin C."/>
            <person name="Koh C.S."/>
            <person name="Le Clainche I."/>
            <person name="Bernard M."/>
            <person name="Bento P."/>
            <person name="Noel B."/>
            <person name="Labadie K."/>
            <person name="Alberti A."/>
            <person name="Charles M."/>
            <person name="Arnaud D."/>
            <person name="Guo H."/>
            <person name="Daviaud C."/>
            <person name="Alamery S."/>
            <person name="Jabbari K."/>
            <person name="Zhao M."/>
            <person name="Edger P.P."/>
            <person name="Chelaifa H."/>
            <person name="Tack D."/>
            <person name="Lassalle G."/>
            <person name="Mestiri I."/>
            <person name="Schnel N."/>
            <person name="Le Paslier M.C."/>
            <person name="Fan G."/>
            <person name="Renault V."/>
            <person name="Bayer P.E."/>
            <person name="Golicz A.A."/>
            <person name="Manoli S."/>
            <person name="Lee T.H."/>
            <person name="Thi V.H."/>
            <person name="Chalabi S."/>
            <person name="Hu Q."/>
            <person name="Fan C."/>
            <person name="Tollenaere R."/>
            <person name="Lu Y."/>
            <person name="Battail C."/>
            <person name="Shen J."/>
            <person name="Sidebottom C.H."/>
            <person name="Wang X."/>
            <person name="Canaguier A."/>
            <person name="Chauveau A."/>
            <person name="Berard A."/>
            <person name="Deniot G."/>
            <person name="Guan M."/>
            <person name="Liu Z."/>
            <person name="Sun F."/>
            <person name="Lim Y.P."/>
            <person name="Lyons E."/>
            <person name="Town C.D."/>
            <person name="Bancroft I."/>
            <person name="Wang X."/>
            <person name="Meng J."/>
            <person name="Ma J."/>
            <person name="Pires J.C."/>
            <person name="King G.J."/>
            <person name="Brunel D."/>
            <person name="Delourme R."/>
            <person name="Renard M."/>
            <person name="Aury J.M."/>
            <person name="Adams K.L."/>
            <person name="Batley J."/>
            <person name="Snowdon R.J."/>
            <person name="Tost J."/>
            <person name="Edwards D."/>
            <person name="Zhou Y."/>
            <person name="Hua W."/>
            <person name="Sharpe A.G."/>
            <person name="Paterson A.H."/>
            <person name="Guan C."/>
            <person name="Wincker P."/>
        </authorList>
    </citation>
    <scope>NUCLEOTIDE SEQUENCE [LARGE SCALE GENOMIC DNA]</scope>
    <source>
        <strain evidence="5">cv. Darmor-bzh</strain>
    </source>
</reference>
<dbReference type="FunFam" id="1.10.600.10:FF:000007">
    <property type="entry name" value="Isoprene synthase, chloroplastic"/>
    <property type="match status" value="1"/>
</dbReference>
<dbReference type="Pfam" id="PF03936">
    <property type="entry name" value="Terpene_synth_C"/>
    <property type="match status" value="1"/>
</dbReference>
<dbReference type="Gene3D" id="1.10.600.10">
    <property type="entry name" value="Farnesyl Diphosphate Synthase"/>
    <property type="match status" value="1"/>
</dbReference>
<proteinExistence type="predicted"/>
<dbReference type="SFLD" id="SFLDS00005">
    <property type="entry name" value="Isoprenoid_Synthase_Type_I"/>
    <property type="match status" value="1"/>
</dbReference>
<feature type="domain" description="Terpene synthase metal-binding" evidence="3">
    <location>
        <begin position="32"/>
        <end position="273"/>
    </location>
</feature>
<dbReference type="GO" id="GO:0000287">
    <property type="term" value="F:magnesium ion binding"/>
    <property type="evidence" value="ECO:0007669"/>
    <property type="project" value="InterPro"/>
</dbReference>
<dbReference type="SUPFAM" id="SSF48576">
    <property type="entry name" value="Terpenoid synthases"/>
    <property type="match status" value="1"/>
</dbReference>
<evidence type="ECO:0000256" key="2">
    <source>
        <dbReference type="ARBA" id="ARBA00023211"/>
    </source>
</evidence>
<dbReference type="SFLD" id="SFLDG01019">
    <property type="entry name" value="Terpene_Cyclase_Like_1_C_Termi"/>
    <property type="match status" value="1"/>
</dbReference>
<accession>A0A078JKF0</accession>
<evidence type="ECO:0000256" key="1">
    <source>
        <dbReference type="ARBA" id="ARBA00022723"/>
    </source>
</evidence>
<keyword evidence="1" id="KW-0479">Metal-binding</keyword>
<dbReference type="InterPro" id="IPR034741">
    <property type="entry name" value="Terpene_cyclase-like_1_C"/>
</dbReference>
<dbReference type="EMBL" id="LK035579">
    <property type="protein sequence ID" value="CDY66920.1"/>
    <property type="molecule type" value="Genomic_DNA"/>
</dbReference>
<dbReference type="GO" id="GO:0046246">
    <property type="term" value="P:terpene biosynthetic process"/>
    <property type="evidence" value="ECO:0000318"/>
    <property type="project" value="GO_Central"/>
</dbReference>
<gene>
    <name evidence="4" type="primary">BnaCnng52840D</name>
    <name evidence="4" type="ORF">GSBRNA2T00057630001</name>
</gene>
<evidence type="ECO:0000313" key="5">
    <source>
        <dbReference type="Proteomes" id="UP000028999"/>
    </source>
</evidence>
<dbReference type="PANTHER" id="PTHR31225:SF62">
    <property type="entry name" value="BETA-MYRCENE_(E)-BETA-OCIMENE SYNTHASE 2, CHLOROPLASTIC"/>
    <property type="match status" value="1"/>
</dbReference>
<keyword evidence="2" id="KW-0464">Manganese</keyword>